<organism evidence="3 4">
    <name type="scientific">Thyridium curvatum</name>
    <dbReference type="NCBI Taxonomy" id="1093900"/>
    <lineage>
        <taxon>Eukaryota</taxon>
        <taxon>Fungi</taxon>
        <taxon>Dikarya</taxon>
        <taxon>Ascomycota</taxon>
        <taxon>Pezizomycotina</taxon>
        <taxon>Sordariomycetes</taxon>
        <taxon>Sordariomycetidae</taxon>
        <taxon>Thyridiales</taxon>
        <taxon>Thyridiaceae</taxon>
        <taxon>Thyridium</taxon>
    </lineage>
</organism>
<sequence>MQMLLVTLLLTMGSVMAAPTSSDAQDLDIRQSSDSPSLSQVLENHLPEDATRERRAAPTEDPNICYANCMIAGGTDWKCICSCVQC</sequence>
<evidence type="ECO:0000256" key="1">
    <source>
        <dbReference type="SAM" id="MobiDB-lite"/>
    </source>
</evidence>
<dbReference type="Proteomes" id="UP000319257">
    <property type="component" value="Unassembled WGS sequence"/>
</dbReference>
<feature type="compositionally biased region" description="Basic and acidic residues" evidence="1">
    <location>
        <begin position="45"/>
        <end position="58"/>
    </location>
</feature>
<dbReference type="AlphaFoldDB" id="A0A507B4H3"/>
<dbReference type="EMBL" id="SKBQ01000046">
    <property type="protein sequence ID" value="TPX11768.1"/>
    <property type="molecule type" value="Genomic_DNA"/>
</dbReference>
<comment type="caution">
    <text evidence="3">The sequence shown here is derived from an EMBL/GenBank/DDBJ whole genome shotgun (WGS) entry which is preliminary data.</text>
</comment>
<evidence type="ECO:0000313" key="4">
    <source>
        <dbReference type="Proteomes" id="UP000319257"/>
    </source>
</evidence>
<proteinExistence type="predicted"/>
<dbReference type="InParanoid" id="A0A507B4H3"/>
<dbReference type="GeneID" id="41974952"/>
<protein>
    <submittedName>
        <fullName evidence="3">Uncharacterized protein</fullName>
    </submittedName>
</protein>
<feature type="compositionally biased region" description="Polar residues" evidence="1">
    <location>
        <begin position="20"/>
        <end position="42"/>
    </location>
</feature>
<accession>A0A507B4H3</accession>
<feature type="chain" id="PRO_5021293744" evidence="2">
    <location>
        <begin position="18"/>
        <end position="86"/>
    </location>
</feature>
<name>A0A507B4H3_9PEZI</name>
<reference evidence="3 4" key="1">
    <citation type="submission" date="2019-06" db="EMBL/GenBank/DDBJ databases">
        <title>Draft genome sequence of the filamentous fungus Phialemoniopsis curvata isolated from diesel fuel.</title>
        <authorList>
            <person name="Varaljay V.A."/>
            <person name="Lyon W.J."/>
            <person name="Crouch A.L."/>
            <person name="Drake C.E."/>
            <person name="Hollomon J.M."/>
            <person name="Nadeau L.J."/>
            <person name="Nunn H.S."/>
            <person name="Stevenson B.S."/>
            <person name="Bojanowski C.L."/>
            <person name="Crookes-Goodson W.J."/>
        </authorList>
    </citation>
    <scope>NUCLEOTIDE SEQUENCE [LARGE SCALE GENOMIC DNA]</scope>
    <source>
        <strain evidence="3 4">D216</strain>
    </source>
</reference>
<dbReference type="RefSeq" id="XP_030993479.1">
    <property type="nucleotide sequence ID" value="XM_031142257.1"/>
</dbReference>
<feature type="region of interest" description="Disordered" evidence="1">
    <location>
        <begin position="20"/>
        <end position="58"/>
    </location>
</feature>
<gene>
    <name evidence="3" type="ORF">E0L32_007505</name>
</gene>
<evidence type="ECO:0000256" key="2">
    <source>
        <dbReference type="SAM" id="SignalP"/>
    </source>
</evidence>
<evidence type="ECO:0000313" key="3">
    <source>
        <dbReference type="EMBL" id="TPX11768.1"/>
    </source>
</evidence>
<feature type="signal peptide" evidence="2">
    <location>
        <begin position="1"/>
        <end position="17"/>
    </location>
</feature>
<keyword evidence="2" id="KW-0732">Signal</keyword>
<keyword evidence="4" id="KW-1185">Reference proteome</keyword>